<accession>A0AAN8R2W4</accession>
<name>A0AAN8R2W4_9TELE</name>
<evidence type="ECO:0000313" key="4">
    <source>
        <dbReference type="Proteomes" id="UP001356427"/>
    </source>
</evidence>
<reference evidence="3 4" key="1">
    <citation type="submission" date="2021-04" db="EMBL/GenBank/DDBJ databases">
        <authorList>
            <person name="De Guttry C."/>
            <person name="Zahm M."/>
            <person name="Klopp C."/>
            <person name="Cabau C."/>
            <person name="Louis A."/>
            <person name="Berthelot C."/>
            <person name="Parey E."/>
            <person name="Roest Crollius H."/>
            <person name="Montfort J."/>
            <person name="Robinson-Rechavi M."/>
            <person name="Bucao C."/>
            <person name="Bouchez O."/>
            <person name="Gislard M."/>
            <person name="Lluch J."/>
            <person name="Milhes M."/>
            <person name="Lampietro C."/>
            <person name="Lopez Roques C."/>
            <person name="Donnadieu C."/>
            <person name="Braasch I."/>
            <person name="Desvignes T."/>
            <person name="Postlethwait J."/>
            <person name="Bobe J."/>
            <person name="Wedekind C."/>
            <person name="Guiguen Y."/>
        </authorList>
    </citation>
    <scope>NUCLEOTIDE SEQUENCE [LARGE SCALE GENOMIC DNA]</scope>
    <source>
        <strain evidence="3">Cs_M1</strain>
        <tissue evidence="3">Blood</tissue>
    </source>
</reference>
<comment type="caution">
    <text evidence="3">The sequence shown here is derived from an EMBL/GenBank/DDBJ whole genome shotgun (WGS) entry which is preliminary data.</text>
</comment>
<proteinExistence type="predicted"/>
<evidence type="ECO:0000313" key="3">
    <source>
        <dbReference type="EMBL" id="KAK6321153.1"/>
    </source>
</evidence>
<protein>
    <recommendedName>
        <fullName evidence="5">Protein SFI1 homolog</fullName>
    </recommendedName>
</protein>
<feature type="region of interest" description="Disordered" evidence="2">
    <location>
        <begin position="1218"/>
        <end position="1246"/>
    </location>
</feature>
<dbReference type="PANTHER" id="PTHR22028:SF4">
    <property type="entry name" value="PROTEIN SFI1 HOMOLOG"/>
    <property type="match status" value="1"/>
</dbReference>
<evidence type="ECO:0008006" key="5">
    <source>
        <dbReference type="Google" id="ProtNLM"/>
    </source>
</evidence>
<feature type="compositionally biased region" description="Basic and acidic residues" evidence="2">
    <location>
        <begin position="978"/>
        <end position="987"/>
    </location>
</feature>
<dbReference type="PANTHER" id="PTHR22028">
    <property type="entry name" value="SFI1 SPINDLE BODY DOMAIN-CONTAINING PROTEIN-RELATED"/>
    <property type="match status" value="1"/>
</dbReference>
<dbReference type="AlphaFoldDB" id="A0AAN8R2W4"/>
<dbReference type="GO" id="GO:0019902">
    <property type="term" value="F:phosphatase binding"/>
    <property type="evidence" value="ECO:0007669"/>
    <property type="project" value="TreeGrafter"/>
</dbReference>
<dbReference type="Proteomes" id="UP001356427">
    <property type="component" value="Unassembled WGS sequence"/>
</dbReference>
<dbReference type="InterPro" id="IPR052270">
    <property type="entry name" value="CACF_protein"/>
</dbReference>
<evidence type="ECO:0000256" key="1">
    <source>
        <dbReference type="SAM" id="Coils"/>
    </source>
</evidence>
<gene>
    <name evidence="3" type="ORF">J4Q44_G00081290</name>
</gene>
<feature type="region of interest" description="Disordered" evidence="2">
    <location>
        <begin position="977"/>
        <end position="1004"/>
    </location>
</feature>
<evidence type="ECO:0000256" key="2">
    <source>
        <dbReference type="SAM" id="MobiDB-lite"/>
    </source>
</evidence>
<organism evidence="3 4">
    <name type="scientific">Coregonus suidteri</name>
    <dbReference type="NCBI Taxonomy" id="861788"/>
    <lineage>
        <taxon>Eukaryota</taxon>
        <taxon>Metazoa</taxon>
        <taxon>Chordata</taxon>
        <taxon>Craniata</taxon>
        <taxon>Vertebrata</taxon>
        <taxon>Euteleostomi</taxon>
        <taxon>Actinopterygii</taxon>
        <taxon>Neopterygii</taxon>
        <taxon>Teleostei</taxon>
        <taxon>Protacanthopterygii</taxon>
        <taxon>Salmoniformes</taxon>
        <taxon>Salmonidae</taxon>
        <taxon>Coregoninae</taxon>
        <taxon>Coregonus</taxon>
    </lineage>
</organism>
<dbReference type="EMBL" id="JAGTTL010000006">
    <property type="protein sequence ID" value="KAK6321153.1"/>
    <property type="molecule type" value="Genomic_DNA"/>
</dbReference>
<keyword evidence="1" id="KW-0175">Coiled coil</keyword>
<keyword evidence="4" id="KW-1185">Reference proteome</keyword>
<feature type="coiled-coil region" evidence="1">
    <location>
        <begin position="1153"/>
        <end position="1180"/>
    </location>
</feature>
<sequence>MHVSGSSYLSQVVSATTVVAMTSRGRGTQKSNIVGAKRTPRNVISSYKVGYTWNRGGRLKELRIRHLARKFLKLWMQKTFGRVHPYKARSHHRRVVLQRAQGGWKDEWWTARREWSLTVRAECHYRYYLYNQVFHGWQRFVSLQKEEKRRLQKAICFAERRCQRVAWDSWEVYIEMRRMKHRMQESALQFRKLTALRWMWTVWQSALQRRYDSCAMEDQALQHWALMLQGRAWLQWREVYMLACSWRERESKASRHYIHARKRKALCGWISYVHLRQTKRKPQDVAVRAWQLQLVRRYWFVWRSGLQSRQREVDRGQASYRLAQRSTQRRALERWRHYMRMCMQESERDQTASQHQHCHLLHTGLRSLTLNVTRSKTYRLNKNIAVQHHHHIITCRYWRLWQQRLEEAEDQGLQPQMQIALTHHSTALQSNCLRHWREQLVEHRHMQMLERRAEAWFADHILPQCLDSWVEFTCQRRQHRERTETAQLHNQQRQYTWAFYTWWGCSEERKEQRLAERMALLHEERSCLMRAWDHWQQRVKQEQEEREKQRASDTLYHRTLVHNTLSQWKDNVTVIRDRRNREEQAGRHGDVRCVRRALSGWSEYVQHRKEKNSRLDQMDTYYEHRLLKHTLQAWKEHHLQRQQVYEHVEERYSRHQQHFLRRILRVWKENVALLAAARSREKRAENHYQHCVQVKVLLGWKKATSCAVSTHHQQREAVSRAQTHMDKVRQVATFRRWRERSREVVEDSTGMEKAKRHHHHSLLCRTFRSWSTYQQQQQSYKVMKGRGHLLLRQKTCQLFFASWKIALEHRRREAEQTELALWHWSLSLQAKVLEAWRLWVTEQHRKQERLAQAAQFYRDQLLREGVAHVLTHAAHMGSFSTNIALHSQEQSLRRLQRVVLRCAMQWKQRALCGPHRARPPRVIAVPPKSVTFCLPSPDPEGRTHSSTQTQSGIVEQRAGDDILNHLVAVRASRLQPRRPRDLLDSPVKELLPPTAPLHQKPSPLPYQTKVQVTANLYPAAASLPISPVLAHPAPHLSLPTAPHHGSLGQDLLLPPSSFMATHTQSKVRQPSGSWISDSSLLPPNEFSTVHQQPEYDGDVLTEEEEGVDPTLAWTRELLNIRLDMQRFQQDRKQLQAWRRLEELLRSWLQTSVSEVETEERNTIREELEQLEERIGRLSAELAEQKPVMILHAARIHRIESVLLQSSTATGQGLGQAILSRPPEHGATGATAHHSTLDDRTRAAPVP</sequence>
<feature type="compositionally biased region" description="Basic and acidic residues" evidence="2">
    <location>
        <begin position="1234"/>
        <end position="1246"/>
    </location>
</feature>